<dbReference type="InterPro" id="IPR036047">
    <property type="entry name" value="F-box-like_dom_sf"/>
</dbReference>
<dbReference type="EMBL" id="CP144745">
    <property type="protein sequence ID" value="WVZ54427.1"/>
    <property type="molecule type" value="Genomic_DNA"/>
</dbReference>
<reference evidence="2 3" key="1">
    <citation type="submission" date="2024-02" db="EMBL/GenBank/DDBJ databases">
        <title>High-quality chromosome-scale genome assembly of Pensacola bahiagrass (Paspalum notatum Flugge var. saurae).</title>
        <authorList>
            <person name="Vega J.M."/>
            <person name="Podio M."/>
            <person name="Orjuela J."/>
            <person name="Siena L.A."/>
            <person name="Pessino S.C."/>
            <person name="Combes M.C."/>
            <person name="Mariac C."/>
            <person name="Albertini E."/>
            <person name="Pupilli F."/>
            <person name="Ortiz J.P.A."/>
            <person name="Leblanc O."/>
        </authorList>
    </citation>
    <scope>NUCLEOTIDE SEQUENCE [LARGE SCALE GENOMIC DNA]</scope>
    <source>
        <strain evidence="2">R1</strain>
        <tissue evidence="2">Leaf</tissue>
    </source>
</reference>
<feature type="domain" description="F-box" evidence="1">
    <location>
        <begin position="23"/>
        <end position="63"/>
    </location>
</feature>
<sequence>MDCPNPTRRAVSASAAAAAVPWLLEDVILEILARVPARSIHRFKCVSRRWRDLITDPLHRRRFPQTLEGFFFSDGGQWDIDDKLGYIVCNPATKQWVAVPGARAGCPGIAPPFIISDGPSASPCFRLIHLRQNGPRVIEVLTYSSESGVWVKSADKRRRWQEGGGWGDYWSMMAGAGPSFMGNAFVDGMLHFTFLHHGMGKYLIVGLDWQGTTCRVMSWPSRHGLLLLGPSQGRLYCVTATCQEGKFLYHTGISIWVLQDCGAEEAEWVLKHGVSFLKLFGQRECGIHADYDVVAIHTDCNLVFFVQHGSRKLIAYDMDNEKVYVLRTLTYTYGLCTPYVPCYSELSVLANKH</sequence>
<dbReference type="Gene3D" id="1.20.1280.50">
    <property type="match status" value="1"/>
</dbReference>
<dbReference type="InterPro" id="IPR001810">
    <property type="entry name" value="F-box_dom"/>
</dbReference>
<name>A0AAQ3PX32_PASNO</name>
<dbReference type="AlphaFoldDB" id="A0AAQ3PX32"/>
<evidence type="ECO:0000259" key="1">
    <source>
        <dbReference type="SMART" id="SM00256"/>
    </source>
</evidence>
<dbReference type="Proteomes" id="UP001341281">
    <property type="component" value="Chromosome 01"/>
</dbReference>
<evidence type="ECO:0000313" key="2">
    <source>
        <dbReference type="EMBL" id="WVZ54427.1"/>
    </source>
</evidence>
<dbReference type="Pfam" id="PF00646">
    <property type="entry name" value="F-box"/>
    <property type="match status" value="1"/>
</dbReference>
<dbReference type="PANTHER" id="PTHR35546:SF106">
    <property type="entry name" value="DUF1618 DOMAIN-CONTAINING PROTEIN"/>
    <property type="match status" value="1"/>
</dbReference>
<dbReference type="SUPFAM" id="SSF81383">
    <property type="entry name" value="F-box domain"/>
    <property type="match status" value="1"/>
</dbReference>
<dbReference type="CDD" id="cd22157">
    <property type="entry name" value="F-box_AtFBW1-like"/>
    <property type="match status" value="1"/>
</dbReference>
<dbReference type="SMART" id="SM00256">
    <property type="entry name" value="FBOX"/>
    <property type="match status" value="1"/>
</dbReference>
<keyword evidence="3" id="KW-1185">Reference proteome</keyword>
<accession>A0AAQ3PX32</accession>
<dbReference type="PANTHER" id="PTHR35546">
    <property type="entry name" value="F-BOX PROTEIN INTERACTION DOMAIN PROTEIN-RELATED"/>
    <property type="match status" value="1"/>
</dbReference>
<proteinExistence type="predicted"/>
<protein>
    <recommendedName>
        <fullName evidence="1">F-box domain-containing protein</fullName>
    </recommendedName>
</protein>
<gene>
    <name evidence="2" type="ORF">U9M48_005220</name>
</gene>
<evidence type="ECO:0000313" key="3">
    <source>
        <dbReference type="Proteomes" id="UP001341281"/>
    </source>
</evidence>
<organism evidence="2 3">
    <name type="scientific">Paspalum notatum var. saurae</name>
    <dbReference type="NCBI Taxonomy" id="547442"/>
    <lineage>
        <taxon>Eukaryota</taxon>
        <taxon>Viridiplantae</taxon>
        <taxon>Streptophyta</taxon>
        <taxon>Embryophyta</taxon>
        <taxon>Tracheophyta</taxon>
        <taxon>Spermatophyta</taxon>
        <taxon>Magnoliopsida</taxon>
        <taxon>Liliopsida</taxon>
        <taxon>Poales</taxon>
        <taxon>Poaceae</taxon>
        <taxon>PACMAD clade</taxon>
        <taxon>Panicoideae</taxon>
        <taxon>Andropogonodae</taxon>
        <taxon>Paspaleae</taxon>
        <taxon>Paspalinae</taxon>
        <taxon>Paspalum</taxon>
    </lineage>
</organism>
<dbReference type="InterPro" id="IPR055290">
    <property type="entry name" value="At3g26010-like"/>
</dbReference>